<sequence length="48" mass="5597">MFQGRFEVFYAENQWNACASSYGFKSNRTATVLAPGLYCLRTKERRLD</sequence>
<dbReference type="EMBL" id="AAUJ02000001">
    <property type="protein sequence ID" value="EED70366.1"/>
    <property type="molecule type" value="Genomic_DNA"/>
</dbReference>
<dbReference type="AlphaFoldDB" id="B7X3D7"/>
<comment type="caution">
    <text evidence="1">The sequence shown here is derived from an EMBL/GenBank/DDBJ whole genome shotgun (WGS) entry which is preliminary data.</text>
</comment>
<evidence type="ECO:0000313" key="2">
    <source>
        <dbReference type="Proteomes" id="UP000003039"/>
    </source>
</evidence>
<accession>B7X3D7</accession>
<protein>
    <submittedName>
        <fullName evidence="1">Uncharacterized protein</fullName>
    </submittedName>
</protein>
<organism evidence="1 2">
    <name type="scientific">Comamonas testosteroni (strain DSM 14576 / KF-1)</name>
    <name type="common">Pseudomonas testosteroni</name>
    <dbReference type="NCBI Taxonomy" id="399795"/>
    <lineage>
        <taxon>Bacteria</taxon>
        <taxon>Pseudomonadati</taxon>
        <taxon>Pseudomonadota</taxon>
        <taxon>Betaproteobacteria</taxon>
        <taxon>Burkholderiales</taxon>
        <taxon>Comamonadaceae</taxon>
        <taxon>Comamonas</taxon>
    </lineage>
</organism>
<dbReference type="Proteomes" id="UP000003039">
    <property type="component" value="Unassembled WGS sequence"/>
</dbReference>
<gene>
    <name evidence="1" type="ORF">CtesDRAFT_PD5314</name>
</gene>
<name>B7X3D7_COMTK</name>
<proteinExistence type="predicted"/>
<reference evidence="1 2" key="1">
    <citation type="journal article" date="2004" name="Appl. Environ. Microbiol.">
        <title>Mineralization of individual congeners of linear alkylbenzenesulfonate by defined pairs of heterotrophic bacteria.</title>
        <authorList>
            <person name="Schleheck D."/>
            <person name="Knepper T.P."/>
            <person name="Fischer K."/>
            <person name="Cook A.M."/>
        </authorList>
    </citation>
    <scope>NUCLEOTIDE SEQUENCE [LARGE SCALE GENOMIC DNA]</scope>
    <source>
        <strain evidence="2">DSM 14576 / KF-1</strain>
    </source>
</reference>
<evidence type="ECO:0000313" key="1">
    <source>
        <dbReference type="EMBL" id="EED70366.1"/>
    </source>
</evidence>